<dbReference type="EnsemblPlants" id="KEH18520">
    <property type="protein sequence ID" value="KEH18520"/>
    <property type="gene ID" value="MTR_8g023255"/>
</dbReference>
<reference evidence="1 3" key="2">
    <citation type="journal article" date="2014" name="BMC Genomics">
        <title>An improved genome release (version Mt4.0) for the model legume Medicago truncatula.</title>
        <authorList>
            <person name="Tang H."/>
            <person name="Krishnakumar V."/>
            <person name="Bidwell S."/>
            <person name="Rosen B."/>
            <person name="Chan A."/>
            <person name="Zhou S."/>
            <person name="Gentzbittel L."/>
            <person name="Childs K.L."/>
            <person name="Yandell M."/>
            <person name="Gundlach H."/>
            <person name="Mayer K.F."/>
            <person name="Schwartz D.C."/>
            <person name="Town C.D."/>
        </authorList>
    </citation>
    <scope>GENOME REANNOTATION</scope>
    <source>
        <strain evidence="1">A17</strain>
        <strain evidence="2 3">cv. Jemalong A17</strain>
    </source>
</reference>
<reference evidence="2" key="3">
    <citation type="submission" date="2015-04" db="UniProtKB">
        <authorList>
            <consortium name="EnsemblPlants"/>
        </authorList>
    </citation>
    <scope>IDENTIFICATION</scope>
    <source>
        <strain evidence="2">cv. Jemalong A17</strain>
    </source>
</reference>
<evidence type="ECO:0000313" key="1">
    <source>
        <dbReference type="EMBL" id="KEH18520.1"/>
    </source>
</evidence>
<organism evidence="1 3">
    <name type="scientific">Medicago truncatula</name>
    <name type="common">Barrel medic</name>
    <name type="synonym">Medicago tribuloides</name>
    <dbReference type="NCBI Taxonomy" id="3880"/>
    <lineage>
        <taxon>Eukaryota</taxon>
        <taxon>Viridiplantae</taxon>
        <taxon>Streptophyta</taxon>
        <taxon>Embryophyta</taxon>
        <taxon>Tracheophyta</taxon>
        <taxon>Spermatophyta</taxon>
        <taxon>Magnoliopsida</taxon>
        <taxon>eudicotyledons</taxon>
        <taxon>Gunneridae</taxon>
        <taxon>Pentapetalae</taxon>
        <taxon>rosids</taxon>
        <taxon>fabids</taxon>
        <taxon>Fabales</taxon>
        <taxon>Fabaceae</taxon>
        <taxon>Papilionoideae</taxon>
        <taxon>50 kb inversion clade</taxon>
        <taxon>NPAAA clade</taxon>
        <taxon>Hologalegina</taxon>
        <taxon>IRL clade</taxon>
        <taxon>Trifolieae</taxon>
        <taxon>Medicago</taxon>
    </lineage>
</organism>
<accession>A0A072TY93</accession>
<protein>
    <submittedName>
        <fullName evidence="1 2">Uncharacterized protein</fullName>
    </submittedName>
</protein>
<sequence length="61" mass="6827">MSSYKKSRREGIAPIAIGQLYFNAIEIPLTSACVHLNDIISHEALNQHLKVHETKNIVKKG</sequence>
<dbReference type="HOGENOM" id="CLU_2926148_0_0_1"/>
<gene>
    <name evidence="1" type="ordered locus">MTR_8g023255</name>
</gene>
<evidence type="ECO:0000313" key="2">
    <source>
        <dbReference type="EnsemblPlants" id="KEH18520"/>
    </source>
</evidence>
<dbReference type="AlphaFoldDB" id="A0A072TY93"/>
<reference evidence="1 3" key="1">
    <citation type="journal article" date="2011" name="Nature">
        <title>The Medicago genome provides insight into the evolution of rhizobial symbioses.</title>
        <authorList>
            <person name="Young N.D."/>
            <person name="Debelle F."/>
            <person name="Oldroyd G.E."/>
            <person name="Geurts R."/>
            <person name="Cannon S.B."/>
            <person name="Udvardi M.K."/>
            <person name="Benedito V.A."/>
            <person name="Mayer K.F."/>
            <person name="Gouzy J."/>
            <person name="Schoof H."/>
            <person name="Van de Peer Y."/>
            <person name="Proost S."/>
            <person name="Cook D.R."/>
            <person name="Meyers B.C."/>
            <person name="Spannagl M."/>
            <person name="Cheung F."/>
            <person name="De Mita S."/>
            <person name="Krishnakumar V."/>
            <person name="Gundlach H."/>
            <person name="Zhou S."/>
            <person name="Mudge J."/>
            <person name="Bharti A.K."/>
            <person name="Murray J.D."/>
            <person name="Naoumkina M.A."/>
            <person name="Rosen B."/>
            <person name="Silverstein K.A."/>
            <person name="Tang H."/>
            <person name="Rombauts S."/>
            <person name="Zhao P.X."/>
            <person name="Zhou P."/>
            <person name="Barbe V."/>
            <person name="Bardou P."/>
            <person name="Bechner M."/>
            <person name="Bellec A."/>
            <person name="Berger A."/>
            <person name="Berges H."/>
            <person name="Bidwell S."/>
            <person name="Bisseling T."/>
            <person name="Choisne N."/>
            <person name="Couloux A."/>
            <person name="Denny R."/>
            <person name="Deshpande S."/>
            <person name="Dai X."/>
            <person name="Doyle J.J."/>
            <person name="Dudez A.M."/>
            <person name="Farmer A.D."/>
            <person name="Fouteau S."/>
            <person name="Franken C."/>
            <person name="Gibelin C."/>
            <person name="Gish J."/>
            <person name="Goldstein S."/>
            <person name="Gonzalez A.J."/>
            <person name="Green P.J."/>
            <person name="Hallab A."/>
            <person name="Hartog M."/>
            <person name="Hua A."/>
            <person name="Humphray S.J."/>
            <person name="Jeong D.H."/>
            <person name="Jing Y."/>
            <person name="Jocker A."/>
            <person name="Kenton S.M."/>
            <person name="Kim D.J."/>
            <person name="Klee K."/>
            <person name="Lai H."/>
            <person name="Lang C."/>
            <person name="Lin S."/>
            <person name="Macmil S.L."/>
            <person name="Magdelenat G."/>
            <person name="Matthews L."/>
            <person name="McCorrison J."/>
            <person name="Monaghan E.L."/>
            <person name="Mun J.H."/>
            <person name="Najar F.Z."/>
            <person name="Nicholson C."/>
            <person name="Noirot C."/>
            <person name="O'Bleness M."/>
            <person name="Paule C.R."/>
            <person name="Poulain J."/>
            <person name="Prion F."/>
            <person name="Qin B."/>
            <person name="Qu C."/>
            <person name="Retzel E.F."/>
            <person name="Riddle C."/>
            <person name="Sallet E."/>
            <person name="Samain S."/>
            <person name="Samson N."/>
            <person name="Sanders I."/>
            <person name="Saurat O."/>
            <person name="Scarpelli C."/>
            <person name="Schiex T."/>
            <person name="Segurens B."/>
            <person name="Severin A.J."/>
            <person name="Sherrier D.J."/>
            <person name="Shi R."/>
            <person name="Sims S."/>
            <person name="Singer S.R."/>
            <person name="Sinharoy S."/>
            <person name="Sterck L."/>
            <person name="Viollet A."/>
            <person name="Wang B.B."/>
            <person name="Wang K."/>
            <person name="Wang M."/>
            <person name="Wang X."/>
            <person name="Warfsmann J."/>
            <person name="Weissenbach J."/>
            <person name="White D.D."/>
            <person name="White J.D."/>
            <person name="Wiley G.B."/>
            <person name="Wincker P."/>
            <person name="Xing Y."/>
            <person name="Yang L."/>
            <person name="Yao Z."/>
            <person name="Ying F."/>
            <person name="Zhai J."/>
            <person name="Zhou L."/>
            <person name="Zuber A."/>
            <person name="Denarie J."/>
            <person name="Dixon R.A."/>
            <person name="May G.D."/>
            <person name="Schwartz D.C."/>
            <person name="Rogers J."/>
            <person name="Quetier F."/>
            <person name="Town C.D."/>
            <person name="Roe B.A."/>
        </authorList>
    </citation>
    <scope>NUCLEOTIDE SEQUENCE [LARGE SCALE GENOMIC DNA]</scope>
    <source>
        <strain evidence="1">A17</strain>
        <strain evidence="2 3">cv. Jemalong A17</strain>
    </source>
</reference>
<dbReference type="Proteomes" id="UP000002051">
    <property type="component" value="Chromosome 8"/>
</dbReference>
<keyword evidence="3" id="KW-1185">Reference proteome</keyword>
<evidence type="ECO:0000313" key="3">
    <source>
        <dbReference type="Proteomes" id="UP000002051"/>
    </source>
</evidence>
<proteinExistence type="predicted"/>
<name>A0A072TY93_MEDTR</name>
<dbReference type="EMBL" id="CM001224">
    <property type="protein sequence ID" value="KEH18520.1"/>
    <property type="molecule type" value="Genomic_DNA"/>
</dbReference>